<feature type="region of interest" description="Disordered" evidence="1">
    <location>
        <begin position="149"/>
        <end position="521"/>
    </location>
</feature>
<dbReference type="AlphaFoldDB" id="A0A267ECR5"/>
<accession>A0A267ECR5</accession>
<gene>
    <name evidence="3" type="ORF">BOX15_Mlig013113g1</name>
</gene>
<organism evidence="3 4">
    <name type="scientific">Macrostomum lignano</name>
    <dbReference type="NCBI Taxonomy" id="282301"/>
    <lineage>
        <taxon>Eukaryota</taxon>
        <taxon>Metazoa</taxon>
        <taxon>Spiralia</taxon>
        <taxon>Lophotrochozoa</taxon>
        <taxon>Platyhelminthes</taxon>
        <taxon>Rhabditophora</taxon>
        <taxon>Macrostomorpha</taxon>
        <taxon>Macrostomida</taxon>
        <taxon>Macrostomidae</taxon>
        <taxon>Macrostomum</taxon>
    </lineage>
</organism>
<reference evidence="3 4" key="1">
    <citation type="submission" date="2017-06" db="EMBL/GenBank/DDBJ databases">
        <title>A platform for efficient transgenesis in Macrostomum lignano, a flatworm model organism for stem cell research.</title>
        <authorList>
            <person name="Berezikov E."/>
        </authorList>
    </citation>
    <scope>NUCLEOTIDE SEQUENCE [LARGE SCALE GENOMIC DNA]</scope>
    <source>
        <strain evidence="3">DV1</strain>
        <tissue evidence="3">Whole organism</tissue>
    </source>
</reference>
<feature type="compositionally biased region" description="Gly residues" evidence="1">
    <location>
        <begin position="264"/>
        <end position="273"/>
    </location>
</feature>
<feature type="domain" description="FHA" evidence="2">
    <location>
        <begin position="36"/>
        <end position="86"/>
    </location>
</feature>
<feature type="region of interest" description="Disordered" evidence="1">
    <location>
        <begin position="679"/>
        <end position="709"/>
    </location>
</feature>
<feature type="non-terminal residue" evidence="3">
    <location>
        <position position="1"/>
    </location>
</feature>
<protein>
    <recommendedName>
        <fullName evidence="2">FHA domain-containing protein</fullName>
    </recommendedName>
</protein>
<dbReference type="EMBL" id="NIVC01002289">
    <property type="protein sequence ID" value="PAA59186.1"/>
    <property type="molecule type" value="Genomic_DNA"/>
</dbReference>
<feature type="compositionally biased region" description="Low complexity" evidence="1">
    <location>
        <begin position="332"/>
        <end position="347"/>
    </location>
</feature>
<dbReference type="OrthoDB" id="444265at2759"/>
<dbReference type="Gene3D" id="2.60.200.20">
    <property type="match status" value="1"/>
</dbReference>
<dbReference type="PROSITE" id="PS50006">
    <property type="entry name" value="FHA_DOMAIN"/>
    <property type="match status" value="1"/>
</dbReference>
<dbReference type="Proteomes" id="UP000215902">
    <property type="component" value="Unassembled WGS sequence"/>
</dbReference>
<evidence type="ECO:0000313" key="3">
    <source>
        <dbReference type="EMBL" id="PAA59186.1"/>
    </source>
</evidence>
<name>A0A267ECR5_9PLAT</name>
<evidence type="ECO:0000313" key="4">
    <source>
        <dbReference type="Proteomes" id="UP000215902"/>
    </source>
</evidence>
<feature type="compositionally biased region" description="Low complexity" evidence="1">
    <location>
        <begin position="302"/>
        <end position="322"/>
    </location>
</feature>
<feature type="compositionally biased region" description="Low complexity" evidence="1">
    <location>
        <begin position="381"/>
        <end position="391"/>
    </location>
</feature>
<feature type="compositionally biased region" description="Pro residues" evidence="1">
    <location>
        <begin position="219"/>
        <end position="243"/>
    </location>
</feature>
<dbReference type="Pfam" id="PF00498">
    <property type="entry name" value="FHA"/>
    <property type="match status" value="1"/>
</dbReference>
<keyword evidence="4" id="KW-1185">Reference proteome</keyword>
<dbReference type="InterPro" id="IPR051176">
    <property type="entry name" value="Cent_Immune-Sig_Mod"/>
</dbReference>
<proteinExistence type="predicted"/>
<comment type="caution">
    <text evidence="3">The sequence shown here is derived from an EMBL/GenBank/DDBJ whole genome shotgun (WGS) entry which is preliminary data.</text>
</comment>
<dbReference type="InterPro" id="IPR008984">
    <property type="entry name" value="SMAD_FHA_dom_sf"/>
</dbReference>
<dbReference type="InterPro" id="IPR000253">
    <property type="entry name" value="FHA_dom"/>
</dbReference>
<feature type="compositionally biased region" description="Low complexity" evidence="1">
    <location>
        <begin position="480"/>
        <end position="521"/>
    </location>
</feature>
<dbReference type="PANTHER" id="PTHR15715:SF47">
    <property type="entry name" value="FHA DOMAIN-CONTAINING PROTEIN"/>
    <property type="match status" value="1"/>
</dbReference>
<dbReference type="PANTHER" id="PTHR15715">
    <property type="entry name" value="CENTROSOMAL PROTEIN OF 170 KDA"/>
    <property type="match status" value="1"/>
</dbReference>
<sequence>PGGCMASSIAKEADEAAWCLVDAWGNRYWLPQDSSFVIGRLEGQLLLKSAGVENRHAMVSFDPSLQRYRLKDLGTSDGTFVNDQPVVAADSADAEHSGAVLEAGDSLRLGRDPSGCLQVARFAASASAGARRPNTATAAKVASIVAATPEPAGCRRRPPPQSSKWASPPRTVGVRADAPGSVDQKKKLYGQPDWWGMEDAEKADQAPPSAARSAKKLQKPPPPPPPLPPQPQPSRPPQKPPRQPEAFSVPLSPKRSDANNKPDSGGGSGGSGGVLHARSSLSSFVPQRLQRVIQERDRQRRVAAASAKSARPAAAAASVSSVGQRRNSIGRGLQLHQQVQQHQQPGQNRLRQLRRGSAPALAPQPPQQPQSRPAAKELPPSSSAISAGGSALFQSKELKQQKPSGEQLLEPPRRSPSGLSKQQPQDEEQPAVAARLPAQTSDEAQEEAAEPEAEDAASEAGTYTISDDGSSDGACNFDSGSEAAEPAGGAGQELELMSTTTADTVDAPPTSAAADPSSDTSGLLLDTAAALHQLETRLQHLAPHSDAGDAGPRLTRLSSLRHQPVLAGAAVANCSPMRQQQQQQHQQYRQQVQRFEYGRHSLKLRSNLAGGFEFRRDTERPARIEDLTGRSAFTEVSENPSPNLTASGPQAESHLLACSLHQLSKKLHRCADDLLTKLRRQNGDGRAPRTPSPEADPAGAAAVPGTSCGSGGGSQLLQSELLGCLRHLQAVQLQVQALDRAIFPGQAPSSSGSAEWERINSELRGFQPIEPAFPATEMNFYTDFRYHAVIDSRYIYY</sequence>
<evidence type="ECO:0000256" key="1">
    <source>
        <dbReference type="SAM" id="MobiDB-lite"/>
    </source>
</evidence>
<feature type="compositionally biased region" description="Acidic residues" evidence="1">
    <location>
        <begin position="443"/>
        <end position="457"/>
    </location>
</feature>
<dbReference type="SUPFAM" id="SSF49879">
    <property type="entry name" value="SMAD/FHA domain"/>
    <property type="match status" value="1"/>
</dbReference>
<evidence type="ECO:0000259" key="2">
    <source>
        <dbReference type="PROSITE" id="PS50006"/>
    </source>
</evidence>